<protein>
    <submittedName>
        <fullName evidence="1">Uncharacterized protein</fullName>
    </submittedName>
</protein>
<dbReference type="AlphaFoldDB" id="B8GKR5"/>
<accession>B8GKR5</accession>
<organism evidence="1 2">
    <name type="scientific">Methanosphaerula palustris (strain ATCC BAA-1556 / DSM 19958 / E1-9c)</name>
    <dbReference type="NCBI Taxonomy" id="521011"/>
    <lineage>
        <taxon>Archaea</taxon>
        <taxon>Methanobacteriati</taxon>
        <taxon>Methanobacteriota</taxon>
        <taxon>Stenosarchaea group</taxon>
        <taxon>Methanomicrobia</taxon>
        <taxon>Methanomicrobiales</taxon>
        <taxon>Methanoregulaceae</taxon>
        <taxon>Methanosphaerula</taxon>
    </lineage>
</organism>
<reference evidence="1 2" key="1">
    <citation type="journal article" date="2015" name="Genome Announc.">
        <title>Complete Genome Sequence of Methanosphaerula palustris E1-9CT, a Hydrogenotrophic Methanogen Isolated from a Minerotrophic Fen Peatland.</title>
        <authorList>
            <person name="Cadillo-Quiroz H."/>
            <person name="Browne P."/>
            <person name="Kyrpides N."/>
            <person name="Woyke T."/>
            <person name="Goodwin L."/>
            <person name="Detter C."/>
            <person name="Yavitt J.B."/>
            <person name="Zinder S.H."/>
        </authorList>
    </citation>
    <scope>NUCLEOTIDE SEQUENCE [LARGE SCALE GENOMIC DNA]</scope>
    <source>
        <strain evidence="2">ATCC BAA-1556 / DSM 19958 / E1-9c</strain>
    </source>
</reference>
<keyword evidence="2" id="KW-1185">Reference proteome</keyword>
<dbReference type="EMBL" id="CP001338">
    <property type="protein sequence ID" value="ACL17211.1"/>
    <property type="molecule type" value="Genomic_DNA"/>
</dbReference>
<name>B8GKR5_METPE</name>
<dbReference type="KEGG" id="mpl:Mpal_1906"/>
<proteinExistence type="predicted"/>
<evidence type="ECO:0000313" key="1">
    <source>
        <dbReference type="EMBL" id="ACL17211.1"/>
    </source>
</evidence>
<sequence>MAKICCKDCQYYHAGIYPSTAGECRRRAPVFSLRRTCAFPRVREDCWCGEFVGESTQNPEPVRPVQIRTRPVADSFPVDENAGEFGDIWLP</sequence>
<dbReference type="HOGENOM" id="CLU_2420075_0_0_2"/>
<gene>
    <name evidence="1" type="ordered locus">Mpal_1906</name>
</gene>
<dbReference type="Proteomes" id="UP000002457">
    <property type="component" value="Chromosome"/>
</dbReference>
<dbReference type="STRING" id="521011.Mpal_1906"/>
<dbReference type="GeneID" id="7272723"/>
<evidence type="ECO:0000313" key="2">
    <source>
        <dbReference type="Proteomes" id="UP000002457"/>
    </source>
</evidence>
<dbReference type="RefSeq" id="WP_012618530.1">
    <property type="nucleotide sequence ID" value="NC_011832.1"/>
</dbReference>